<evidence type="ECO:0000256" key="9">
    <source>
        <dbReference type="SAM" id="MobiDB-lite"/>
    </source>
</evidence>
<keyword evidence="5 8" id="KW-0689">Ribosomal protein</keyword>
<proteinExistence type="inferred from homology"/>
<keyword evidence="4 8" id="KW-0694">RNA-binding</keyword>
<evidence type="ECO:0000256" key="8">
    <source>
        <dbReference type="HAMAP-Rule" id="MF_00500"/>
    </source>
</evidence>
<evidence type="ECO:0000313" key="10">
    <source>
        <dbReference type="EMBL" id="MFA9461828.1"/>
    </source>
</evidence>
<keyword evidence="3 8" id="KW-0699">rRNA-binding</keyword>
<dbReference type="RefSeq" id="WP_373656617.1">
    <property type="nucleotide sequence ID" value="NZ_JBGUAW010000009.1"/>
</dbReference>
<dbReference type="NCBIfam" id="TIGR00029">
    <property type="entry name" value="S20"/>
    <property type="match status" value="1"/>
</dbReference>
<evidence type="ECO:0000256" key="1">
    <source>
        <dbReference type="ARBA" id="ARBA00003134"/>
    </source>
</evidence>
<protein>
    <recommendedName>
        <fullName evidence="7 8">Small ribosomal subunit protein bS20</fullName>
    </recommendedName>
</protein>
<comment type="caution">
    <text evidence="10">The sequence shown here is derived from an EMBL/GenBank/DDBJ whole genome shotgun (WGS) entry which is preliminary data.</text>
</comment>
<keyword evidence="6 8" id="KW-0687">Ribonucleoprotein</keyword>
<reference evidence="10 11" key="1">
    <citation type="submission" date="2024-08" db="EMBL/GenBank/DDBJ databases">
        <title>Whole-genome sequencing of halo(alkali)philic microorganisms from hypersaline lakes.</title>
        <authorList>
            <person name="Sorokin D.Y."/>
            <person name="Merkel A.Y."/>
            <person name="Messina E."/>
            <person name="Yakimov M."/>
        </authorList>
    </citation>
    <scope>NUCLEOTIDE SEQUENCE [LARGE SCALE GENOMIC DNA]</scope>
    <source>
        <strain evidence="10 11">Cl-TMA</strain>
    </source>
</reference>
<evidence type="ECO:0000256" key="3">
    <source>
        <dbReference type="ARBA" id="ARBA00022730"/>
    </source>
</evidence>
<dbReference type="Gene3D" id="1.20.58.110">
    <property type="entry name" value="Ribosomal protein S20"/>
    <property type="match status" value="1"/>
</dbReference>
<name>A0ABV4TZ53_9GAMM</name>
<evidence type="ECO:0000256" key="4">
    <source>
        <dbReference type="ARBA" id="ARBA00022884"/>
    </source>
</evidence>
<dbReference type="GO" id="GO:0005840">
    <property type="term" value="C:ribosome"/>
    <property type="evidence" value="ECO:0007669"/>
    <property type="project" value="UniProtKB-KW"/>
</dbReference>
<dbReference type="SUPFAM" id="SSF46992">
    <property type="entry name" value="Ribosomal protein S20"/>
    <property type="match status" value="1"/>
</dbReference>
<dbReference type="HAMAP" id="MF_00500">
    <property type="entry name" value="Ribosomal_bS20"/>
    <property type="match status" value="1"/>
</dbReference>
<evidence type="ECO:0000256" key="6">
    <source>
        <dbReference type="ARBA" id="ARBA00023274"/>
    </source>
</evidence>
<accession>A0ABV4TZ53</accession>
<dbReference type="Pfam" id="PF01649">
    <property type="entry name" value="Ribosomal_S20p"/>
    <property type="match status" value="1"/>
</dbReference>
<evidence type="ECO:0000256" key="2">
    <source>
        <dbReference type="ARBA" id="ARBA00007634"/>
    </source>
</evidence>
<dbReference type="InterPro" id="IPR036510">
    <property type="entry name" value="Ribosomal_bS20_sf"/>
</dbReference>
<sequence length="87" mass="9776">MANTPQARKRVRQNEERRQRNQHHKSRMRTAIKKVEKAVANGDKQTAEANLAPAVSIIDNIAGKGVIHRNAAARTVSRLTRKVQQLS</sequence>
<dbReference type="EMBL" id="JBGUAW010000009">
    <property type="protein sequence ID" value="MFA9461828.1"/>
    <property type="molecule type" value="Genomic_DNA"/>
</dbReference>
<comment type="function">
    <text evidence="1 8">Binds directly to 16S ribosomal RNA.</text>
</comment>
<gene>
    <name evidence="8 10" type="primary">rpsT</name>
    <name evidence="10" type="ORF">ACERLL_13460</name>
</gene>
<comment type="similarity">
    <text evidence="2 8">Belongs to the bacterial ribosomal protein bS20 family.</text>
</comment>
<dbReference type="PANTHER" id="PTHR33398:SF1">
    <property type="entry name" value="SMALL RIBOSOMAL SUBUNIT PROTEIN BS20C"/>
    <property type="match status" value="1"/>
</dbReference>
<evidence type="ECO:0000256" key="5">
    <source>
        <dbReference type="ARBA" id="ARBA00022980"/>
    </source>
</evidence>
<dbReference type="InterPro" id="IPR002583">
    <property type="entry name" value="Ribosomal_bS20"/>
</dbReference>
<evidence type="ECO:0000256" key="7">
    <source>
        <dbReference type="ARBA" id="ARBA00035136"/>
    </source>
</evidence>
<keyword evidence="11" id="KW-1185">Reference proteome</keyword>
<feature type="compositionally biased region" description="Basic residues" evidence="9">
    <location>
        <begin position="20"/>
        <end position="29"/>
    </location>
</feature>
<evidence type="ECO:0000313" key="11">
    <source>
        <dbReference type="Proteomes" id="UP001575181"/>
    </source>
</evidence>
<dbReference type="Proteomes" id="UP001575181">
    <property type="component" value="Unassembled WGS sequence"/>
</dbReference>
<dbReference type="PANTHER" id="PTHR33398">
    <property type="entry name" value="30S RIBOSOMAL PROTEIN S20"/>
    <property type="match status" value="1"/>
</dbReference>
<feature type="region of interest" description="Disordered" evidence="9">
    <location>
        <begin position="1"/>
        <end position="29"/>
    </location>
</feature>
<organism evidence="10 11">
    <name type="scientific">Thiohalorhabdus methylotrophus</name>
    <dbReference type="NCBI Taxonomy" id="3242694"/>
    <lineage>
        <taxon>Bacteria</taxon>
        <taxon>Pseudomonadati</taxon>
        <taxon>Pseudomonadota</taxon>
        <taxon>Gammaproteobacteria</taxon>
        <taxon>Thiohalorhabdales</taxon>
        <taxon>Thiohalorhabdaceae</taxon>
        <taxon>Thiohalorhabdus</taxon>
    </lineage>
</organism>